<reference evidence="1 2" key="1">
    <citation type="submission" date="2015-07" db="EMBL/GenBank/DDBJ databases">
        <title>Whole genome sequence of Herpetosiphon geysericola DSM 7119.</title>
        <authorList>
            <person name="Hemp J."/>
            <person name="Ward L.M."/>
            <person name="Pace L.A."/>
            <person name="Fischer W.W."/>
        </authorList>
    </citation>
    <scope>NUCLEOTIDE SEQUENCE [LARGE SCALE GENOMIC DNA]</scope>
    <source>
        <strain evidence="1 2">DSM 7119</strain>
    </source>
</reference>
<name>A0A0P6Z0Y2_9CHLR</name>
<proteinExistence type="predicted"/>
<dbReference type="GO" id="GO:0009432">
    <property type="term" value="P:SOS response"/>
    <property type="evidence" value="ECO:0007669"/>
    <property type="project" value="TreeGrafter"/>
</dbReference>
<protein>
    <recommendedName>
        <fullName evidence="3">ATP-grasp domain-containing protein</fullName>
    </recommendedName>
</protein>
<comment type="caution">
    <text evidence="1">The sequence shown here is derived from an EMBL/GenBank/DDBJ whole genome shotgun (WGS) entry which is preliminary data.</text>
</comment>
<keyword evidence="2" id="KW-1185">Reference proteome</keyword>
<dbReference type="PANTHER" id="PTHR21621:SF0">
    <property type="entry name" value="BETA-CITRYLGLUTAMATE SYNTHASE B-RELATED"/>
    <property type="match status" value="1"/>
</dbReference>
<evidence type="ECO:0008006" key="3">
    <source>
        <dbReference type="Google" id="ProtNLM"/>
    </source>
</evidence>
<dbReference type="Gene3D" id="3.30.470.20">
    <property type="entry name" value="ATP-grasp fold, B domain"/>
    <property type="match status" value="1"/>
</dbReference>
<evidence type="ECO:0000313" key="1">
    <source>
        <dbReference type="EMBL" id="KPL90973.1"/>
    </source>
</evidence>
<dbReference type="GO" id="GO:0005737">
    <property type="term" value="C:cytoplasm"/>
    <property type="evidence" value="ECO:0007669"/>
    <property type="project" value="TreeGrafter"/>
</dbReference>
<sequence length="385" mass="42921">MIVIGNPRDRRVALWQAALARQGQPPARVISYYDLLAARLDVAQLIKPNELVRIESPGKDEQLYRELVRFAAELAPEPDFEHWPIDADLPQEHGRLWGSRQWYRGYCHVLRQLEQQLTRLNARLLQHPADIAVMFDKVACHVRLAQADVLVPRSLPAIGSFEQLQMAMQAQRWQRVFIKLAHGSSASGVVAYRTNGRQMQAITTVELLQTSTGLQLYNSRNIRTYTHLHEIQPLIDALVQQRIHVEEWVPKARLAGKVYDLRMLVIAGKAQHTVVRTSSSPITNLHLLNPRGDLAAVQAQLGAEFWQTVQQQAQAAAACFARSLYAGVDLLIANSLKHCLVGEVNAFGDLLPNVLVNGLDSYEAELVEAGGRGSGIGINNSEHSA</sequence>
<dbReference type="STRING" id="70996.SE18_04205"/>
<dbReference type="Proteomes" id="UP000050277">
    <property type="component" value="Unassembled WGS sequence"/>
</dbReference>
<dbReference type="SUPFAM" id="SSF56059">
    <property type="entry name" value="Glutathione synthetase ATP-binding domain-like"/>
    <property type="match status" value="1"/>
</dbReference>
<organism evidence="1 2">
    <name type="scientific">Herpetosiphon geysericola</name>
    <dbReference type="NCBI Taxonomy" id="70996"/>
    <lineage>
        <taxon>Bacteria</taxon>
        <taxon>Bacillati</taxon>
        <taxon>Chloroflexota</taxon>
        <taxon>Chloroflexia</taxon>
        <taxon>Herpetosiphonales</taxon>
        <taxon>Herpetosiphonaceae</taxon>
        <taxon>Herpetosiphon</taxon>
    </lineage>
</organism>
<dbReference type="PATRIC" id="fig|70996.4.peg.5324"/>
<dbReference type="AlphaFoldDB" id="A0A0P6Z0Y2"/>
<dbReference type="OrthoDB" id="9789963at2"/>
<accession>A0A0P6Z0Y2</accession>
<dbReference type="EMBL" id="LGKP01000008">
    <property type="protein sequence ID" value="KPL90973.1"/>
    <property type="molecule type" value="Genomic_DNA"/>
</dbReference>
<dbReference type="NCBIfam" id="NF038074">
    <property type="entry name" value="fam_STM4014"/>
    <property type="match status" value="1"/>
</dbReference>
<dbReference type="GO" id="GO:0018169">
    <property type="term" value="F:ribosomal S6-glutamic acid ligase activity"/>
    <property type="evidence" value="ECO:0007669"/>
    <property type="project" value="TreeGrafter"/>
</dbReference>
<gene>
    <name evidence="1" type="ORF">SE18_04205</name>
</gene>
<dbReference type="PANTHER" id="PTHR21621">
    <property type="entry name" value="RIBOSOMAL PROTEIN S6 MODIFICATION PROTEIN"/>
    <property type="match status" value="1"/>
</dbReference>
<dbReference type="InterPro" id="IPR047778">
    <property type="entry name" value="STM4014-like"/>
</dbReference>
<evidence type="ECO:0000313" key="2">
    <source>
        <dbReference type="Proteomes" id="UP000050277"/>
    </source>
</evidence>
<dbReference type="RefSeq" id="WP_054533165.1">
    <property type="nucleotide sequence ID" value="NZ_LGKP01000008.1"/>
</dbReference>